<proteinExistence type="predicted"/>
<protein>
    <submittedName>
        <fullName evidence="2">Uncharacterized protein</fullName>
    </submittedName>
</protein>
<dbReference type="Proteomes" id="UP000078558">
    <property type="component" value="Chromosome I"/>
</dbReference>
<keyword evidence="1" id="KW-0732">Signal</keyword>
<dbReference type="AlphaFoldDB" id="A0A1C3JYJ4"/>
<dbReference type="RefSeq" id="WP_067750382.1">
    <property type="nucleotide sequence ID" value="NZ_LT907988.1"/>
</dbReference>
<evidence type="ECO:0000256" key="1">
    <source>
        <dbReference type="SAM" id="SignalP"/>
    </source>
</evidence>
<keyword evidence="4" id="KW-1185">Reference proteome</keyword>
<accession>A0A1C3JYJ4</accession>
<reference evidence="3 4" key="2">
    <citation type="submission" date="2017-08" db="EMBL/GenBank/DDBJ databases">
        <authorList>
            <person name="de Groot N.N."/>
        </authorList>
    </citation>
    <scope>NUCLEOTIDE SEQUENCE [LARGE SCALE GENOMIC DNA]</scope>
    <source>
        <strain evidence="3">Orrdi1</strain>
    </source>
</reference>
<reference evidence="2 4" key="1">
    <citation type="submission" date="2016-06" db="EMBL/GenBank/DDBJ databases">
        <authorList>
            <person name="Kjaerup R.B."/>
            <person name="Dalgaard T.S."/>
            <person name="Juul-Madsen H.R."/>
        </authorList>
    </citation>
    <scope>NUCLEOTIDE SEQUENCE [LARGE SCALE GENOMIC DNA]</scope>
    <source>
        <strain evidence="2">Orrdi1</strain>
    </source>
</reference>
<gene>
    <name evidence="2" type="ORF">ODI_02501</name>
    <name evidence="3" type="ORF">ODI_R1169</name>
</gene>
<name>A0A1C3JYJ4_9BURK</name>
<evidence type="ECO:0000313" key="4">
    <source>
        <dbReference type="Proteomes" id="UP000078558"/>
    </source>
</evidence>
<feature type="chain" id="PRO_5015062434" evidence="1">
    <location>
        <begin position="29"/>
        <end position="415"/>
    </location>
</feature>
<dbReference type="KEGG" id="odi:ODI_R1169"/>
<sequence>MSLLRSRPAGLLALLTLAVSTWFAPAGATDAPAPTSTTPPVARTYYESLDMSSPQASATRFVQAWVAQDFMAVHLLLSPQGEWDASRAIDDYTPQRLVPGFDESDHKVSPVYQRPAQGAEASHDDAAPISEVDFDPTRRFDALMLGAAQRGKLPFVLTSETLVEVGKADDTQATVTLKTPKAETLTMSLLRQPSGRWKVDQVRWPGASIAAHPWDGESGQAQGASSLKPAAAPAGTPRTFYDALDMSSPDTTVQAFMHAWSHGDYFASYHLLSPGAEWDAMAAIGALRMEQLIPGFTLNDLDLSPLAKKTERSREDIARGVAPTNEYNFDNARQFDTLLVGAAVLKKLPFAITAATQAEPAKVDGKRATTVLRTPDAPDLSVTLVKLPSDRWKVEQIRWEGSSRNIRPWGISEMN</sequence>
<evidence type="ECO:0000313" key="3">
    <source>
        <dbReference type="EMBL" id="SOE47997.1"/>
    </source>
</evidence>
<dbReference type="OrthoDB" id="7950111at2"/>
<organism evidence="2 4">
    <name type="scientific">Orrella dioscoreae</name>
    <dbReference type="NCBI Taxonomy" id="1851544"/>
    <lineage>
        <taxon>Bacteria</taxon>
        <taxon>Pseudomonadati</taxon>
        <taxon>Pseudomonadota</taxon>
        <taxon>Betaproteobacteria</taxon>
        <taxon>Burkholderiales</taxon>
        <taxon>Alcaligenaceae</taxon>
        <taxon>Orrella</taxon>
    </lineage>
</organism>
<feature type="signal peptide" evidence="1">
    <location>
        <begin position="1"/>
        <end position="28"/>
    </location>
</feature>
<dbReference type="EMBL" id="FLRC01000008">
    <property type="protein sequence ID" value="SBT24341.1"/>
    <property type="molecule type" value="Genomic_DNA"/>
</dbReference>
<dbReference type="EMBL" id="LT907988">
    <property type="protein sequence ID" value="SOE47997.1"/>
    <property type="molecule type" value="Genomic_DNA"/>
</dbReference>
<evidence type="ECO:0000313" key="2">
    <source>
        <dbReference type="EMBL" id="SBT24341.1"/>
    </source>
</evidence>